<evidence type="ECO:0000313" key="2">
    <source>
        <dbReference type="Proteomes" id="UP000279968"/>
    </source>
</evidence>
<evidence type="ECO:0000313" key="1">
    <source>
        <dbReference type="EMBL" id="RKN56014.1"/>
    </source>
</evidence>
<comment type="caution">
    <text evidence="1">The sequence shown here is derived from an EMBL/GenBank/DDBJ whole genome shotgun (WGS) entry which is preliminary data.</text>
</comment>
<gene>
    <name evidence="1" type="ORF">D7193_15630</name>
</gene>
<name>A0A3B0A756_9ACTN</name>
<sequence>MSIDYDENPMTDDELQDAARHIAERFTDHDSRFLALMTPEERAGHIRALWMLYHHIDRIWEAPKKAGGPHPVELGGYGAVAGLRDMVDALIGHAEQVQHDAGDEPERYSAQMVVETIE</sequence>
<proteinExistence type="predicted"/>
<accession>A0A3B0A756</accession>
<dbReference type="EMBL" id="RBAN01000002">
    <property type="protein sequence ID" value="RKN56014.1"/>
    <property type="molecule type" value="Genomic_DNA"/>
</dbReference>
<dbReference type="AlphaFoldDB" id="A0A3B0A756"/>
<dbReference type="OrthoDB" id="3395938at2"/>
<reference evidence="1 2" key="1">
    <citation type="journal article" date="2015" name="Int. J. Syst. Evol. Microbiol.">
        <title>Micromonospora costi sp. nov., isolated from a leaf of Costus speciosus.</title>
        <authorList>
            <person name="Thawai C."/>
        </authorList>
    </citation>
    <scope>NUCLEOTIDE SEQUENCE [LARGE SCALE GENOMIC DNA]</scope>
    <source>
        <strain evidence="1 2">CS1-12</strain>
    </source>
</reference>
<dbReference type="Proteomes" id="UP000279968">
    <property type="component" value="Unassembled WGS sequence"/>
</dbReference>
<protein>
    <submittedName>
        <fullName evidence="1">Uncharacterized protein</fullName>
    </submittedName>
</protein>
<keyword evidence="2" id="KW-1185">Reference proteome</keyword>
<dbReference type="RefSeq" id="WP_120780197.1">
    <property type="nucleotide sequence ID" value="NZ_JBHLUP010000002.1"/>
</dbReference>
<organism evidence="1 2">
    <name type="scientific">Micromonospora costi</name>
    <dbReference type="NCBI Taxonomy" id="1530042"/>
    <lineage>
        <taxon>Bacteria</taxon>
        <taxon>Bacillati</taxon>
        <taxon>Actinomycetota</taxon>
        <taxon>Actinomycetes</taxon>
        <taxon>Micromonosporales</taxon>
        <taxon>Micromonosporaceae</taxon>
        <taxon>Micromonospora</taxon>
    </lineage>
</organism>